<evidence type="ECO:0000256" key="1">
    <source>
        <dbReference type="SAM" id="MobiDB-lite"/>
    </source>
</evidence>
<protein>
    <recommendedName>
        <fullName evidence="5">DUF4190 domain-containing protein</fullName>
    </recommendedName>
</protein>
<evidence type="ECO:0000313" key="4">
    <source>
        <dbReference type="Proteomes" id="UP001160334"/>
    </source>
</evidence>
<feature type="transmembrane region" description="Helical" evidence="2">
    <location>
        <begin position="96"/>
        <end position="119"/>
    </location>
</feature>
<dbReference type="RefSeq" id="WP_280763257.1">
    <property type="nucleotide sequence ID" value="NZ_JARXVC010000017.1"/>
</dbReference>
<organism evidence="3 4">
    <name type="scientific">Prescottella agglutinans</name>
    <dbReference type="NCBI Taxonomy" id="1644129"/>
    <lineage>
        <taxon>Bacteria</taxon>
        <taxon>Bacillati</taxon>
        <taxon>Actinomycetota</taxon>
        <taxon>Actinomycetes</taxon>
        <taxon>Mycobacteriales</taxon>
        <taxon>Nocardiaceae</taxon>
        <taxon>Prescottella</taxon>
    </lineage>
</organism>
<keyword evidence="2" id="KW-1133">Transmembrane helix</keyword>
<name>A0ABT6MI59_9NOCA</name>
<reference evidence="3 4" key="1">
    <citation type="submission" date="2023-04" db="EMBL/GenBank/DDBJ databases">
        <title>Forest soil microbial communities from Buena Vista Peninsula, Colon Province, Panama.</title>
        <authorList>
            <person name="Bouskill N."/>
        </authorList>
    </citation>
    <scope>NUCLEOTIDE SEQUENCE [LARGE SCALE GENOMIC DNA]</scope>
    <source>
        <strain evidence="3 4">CFH S0262</strain>
    </source>
</reference>
<keyword evidence="4" id="KW-1185">Reference proteome</keyword>
<feature type="compositionally biased region" description="Low complexity" evidence="1">
    <location>
        <begin position="140"/>
        <end position="157"/>
    </location>
</feature>
<comment type="caution">
    <text evidence="3">The sequence shown here is derived from an EMBL/GenBank/DDBJ whole genome shotgun (WGS) entry which is preliminary data.</text>
</comment>
<keyword evidence="2" id="KW-0472">Membrane</keyword>
<proteinExistence type="predicted"/>
<dbReference type="EMBL" id="JARXVC010000017">
    <property type="protein sequence ID" value="MDH6284008.1"/>
    <property type="molecule type" value="Genomic_DNA"/>
</dbReference>
<gene>
    <name evidence="3" type="ORF">M2280_005259</name>
</gene>
<accession>A0ABT6MI59</accession>
<evidence type="ECO:0000256" key="2">
    <source>
        <dbReference type="SAM" id="Phobius"/>
    </source>
</evidence>
<evidence type="ECO:0008006" key="5">
    <source>
        <dbReference type="Google" id="ProtNLM"/>
    </source>
</evidence>
<sequence length="163" mass="16466">MTDPINQPYGATPAAGTIPQPGVSTSPVNHAPPLWAGPPNVPQPPSSTGPLIIGAACGAVTGAVLGFLGAWILVIAALGETGRDFGDVDGGRFLSLLMLFSLLGALSGGVSGLLIGAMVGSNRKSRFRAQHGLPQPWQPAPAVAPQQQFTPAPQMAPTGPHQP</sequence>
<evidence type="ECO:0000313" key="3">
    <source>
        <dbReference type="EMBL" id="MDH6284008.1"/>
    </source>
</evidence>
<dbReference type="Proteomes" id="UP001160334">
    <property type="component" value="Unassembled WGS sequence"/>
</dbReference>
<feature type="transmembrane region" description="Helical" evidence="2">
    <location>
        <begin position="51"/>
        <end position="76"/>
    </location>
</feature>
<feature type="region of interest" description="Disordered" evidence="1">
    <location>
        <begin position="1"/>
        <end position="42"/>
    </location>
</feature>
<feature type="region of interest" description="Disordered" evidence="1">
    <location>
        <begin position="127"/>
        <end position="163"/>
    </location>
</feature>
<keyword evidence="2" id="KW-0812">Transmembrane</keyword>